<name>A0A5E6Y6T1_PSEFL</name>
<evidence type="ECO:0000313" key="1">
    <source>
        <dbReference type="EMBL" id="VVN48259.1"/>
    </source>
</evidence>
<proteinExistence type="predicted"/>
<dbReference type="AlphaFoldDB" id="A0A5E6Y6T1"/>
<organism evidence="1 2">
    <name type="scientific">Pseudomonas fluorescens</name>
    <dbReference type="NCBI Taxonomy" id="294"/>
    <lineage>
        <taxon>Bacteria</taxon>
        <taxon>Pseudomonadati</taxon>
        <taxon>Pseudomonadota</taxon>
        <taxon>Gammaproteobacteria</taxon>
        <taxon>Pseudomonadales</taxon>
        <taxon>Pseudomonadaceae</taxon>
        <taxon>Pseudomonas</taxon>
    </lineage>
</organism>
<reference evidence="1 2" key="1">
    <citation type="submission" date="2019-09" db="EMBL/GenBank/DDBJ databases">
        <authorList>
            <person name="Chandra G."/>
            <person name="Truman W A."/>
        </authorList>
    </citation>
    <scope>NUCLEOTIDE SEQUENCE [LARGE SCALE GENOMIC DNA]</scope>
    <source>
        <strain evidence="1">PS624</strain>
    </source>
</reference>
<accession>A0A5E6Y6T1</accession>
<evidence type="ECO:0000313" key="2">
    <source>
        <dbReference type="Proteomes" id="UP000326241"/>
    </source>
</evidence>
<dbReference type="Proteomes" id="UP000326241">
    <property type="component" value="Unassembled WGS sequence"/>
</dbReference>
<protein>
    <submittedName>
        <fullName evidence="1">Uncharacterized protein</fullName>
    </submittedName>
</protein>
<dbReference type="EMBL" id="CABVGZ010000162">
    <property type="protein sequence ID" value="VVN48259.1"/>
    <property type="molecule type" value="Genomic_DNA"/>
</dbReference>
<sequence>MVIAGKDAVFFQHLADDLLHRHLLEDALVDPMREVGQLRAQGNLVARQAFARLALGDAVDQPVDARAGWRQLKKRQFVQHAFEVDRGLFADQFQLEFERRVECLATGERQHLKVAIAAIDGQVEMRLVGR</sequence>
<gene>
    <name evidence="1" type="ORF">PS624_06015</name>
</gene>